<dbReference type="EMBL" id="CP002345">
    <property type="protein sequence ID" value="ADQ80228.1"/>
    <property type="molecule type" value="Genomic_DNA"/>
</dbReference>
<organism evidence="1 2">
    <name type="scientific">Paludibacter propionicigenes (strain DSM 17365 / JCM 13257 / WB4)</name>
    <dbReference type="NCBI Taxonomy" id="694427"/>
    <lineage>
        <taxon>Bacteria</taxon>
        <taxon>Pseudomonadati</taxon>
        <taxon>Bacteroidota</taxon>
        <taxon>Bacteroidia</taxon>
        <taxon>Bacteroidales</taxon>
        <taxon>Paludibacteraceae</taxon>
        <taxon>Paludibacter</taxon>
    </lineage>
</organism>
<accession>E4T684</accession>
<dbReference type="Proteomes" id="UP000008718">
    <property type="component" value="Chromosome"/>
</dbReference>
<dbReference type="KEGG" id="ppn:Palpr_2092"/>
<sequence>MSNSGKIDQVSTCTILEVSSLMFNPLRGWCLFCYLPPVSQAIPGAIDIKLLRSFQLTLIYSRFTILSYIKRPYNVG</sequence>
<reference evidence="1 2" key="2">
    <citation type="journal article" date="2011" name="Stand. Genomic Sci.">
        <title>Complete genome sequence of Paludibacter propionicigenes type strain (WB4).</title>
        <authorList>
            <person name="Gronow S."/>
            <person name="Munk C."/>
            <person name="Lapidus A."/>
            <person name="Nolan M."/>
            <person name="Lucas S."/>
            <person name="Hammon N."/>
            <person name="Deshpande S."/>
            <person name="Cheng J.F."/>
            <person name="Tapia R."/>
            <person name="Han C."/>
            <person name="Goodwin L."/>
            <person name="Pitluck S."/>
            <person name="Liolios K."/>
            <person name="Ivanova N."/>
            <person name="Mavromatis K."/>
            <person name="Mikhailova N."/>
            <person name="Pati A."/>
            <person name="Chen A."/>
            <person name="Palaniappan K."/>
            <person name="Land M."/>
            <person name="Hauser L."/>
            <person name="Chang Y.J."/>
            <person name="Jeffries C.D."/>
            <person name="Brambilla E."/>
            <person name="Rohde M."/>
            <person name="Goker M."/>
            <person name="Detter J.C."/>
            <person name="Woyke T."/>
            <person name="Bristow J."/>
            <person name="Eisen J.A."/>
            <person name="Markowitz V."/>
            <person name="Hugenholtz P."/>
            <person name="Kyrpides N.C."/>
            <person name="Klenk H.P."/>
        </authorList>
    </citation>
    <scope>NUCLEOTIDE SEQUENCE [LARGE SCALE GENOMIC DNA]</scope>
    <source>
        <strain evidence="2">DSM 17365 / JCM 13257 / WB4</strain>
    </source>
</reference>
<evidence type="ECO:0000313" key="2">
    <source>
        <dbReference type="Proteomes" id="UP000008718"/>
    </source>
</evidence>
<dbReference type="AlphaFoldDB" id="E4T684"/>
<keyword evidence="2" id="KW-1185">Reference proteome</keyword>
<evidence type="ECO:0000313" key="1">
    <source>
        <dbReference type="EMBL" id="ADQ80228.1"/>
    </source>
</evidence>
<reference key="1">
    <citation type="submission" date="2010-11" db="EMBL/GenBank/DDBJ databases">
        <title>The complete genome of Paludibacter propionicigenes DSM 17365.</title>
        <authorList>
            <consortium name="US DOE Joint Genome Institute (JGI-PGF)"/>
            <person name="Lucas S."/>
            <person name="Copeland A."/>
            <person name="Lapidus A."/>
            <person name="Bruce D."/>
            <person name="Goodwin L."/>
            <person name="Pitluck S."/>
            <person name="Kyrpides N."/>
            <person name="Mavromatis K."/>
            <person name="Ivanova N."/>
            <person name="Munk A.C."/>
            <person name="Brettin T."/>
            <person name="Detter J.C."/>
            <person name="Han C."/>
            <person name="Tapia R."/>
            <person name="Land M."/>
            <person name="Hauser L."/>
            <person name="Markowitz V."/>
            <person name="Cheng J.-F."/>
            <person name="Hugenholtz P."/>
            <person name="Woyke T."/>
            <person name="Wu D."/>
            <person name="Gronow S."/>
            <person name="Wellnitz S."/>
            <person name="Brambilla E."/>
            <person name="Klenk H.-P."/>
            <person name="Eisen J.A."/>
        </authorList>
    </citation>
    <scope>NUCLEOTIDE SEQUENCE</scope>
    <source>
        <strain>WB4</strain>
    </source>
</reference>
<protein>
    <submittedName>
        <fullName evidence="1">SIT4 phosphatase-associated family protein</fullName>
    </submittedName>
</protein>
<dbReference type="HOGENOM" id="CLU_2651108_0_0_10"/>
<dbReference type="STRING" id="694427.Palpr_2092"/>
<gene>
    <name evidence="1" type="ordered locus">Palpr_2092</name>
</gene>
<name>E4T684_PALPW</name>
<proteinExistence type="predicted"/>